<evidence type="ECO:0000256" key="4">
    <source>
        <dbReference type="ARBA" id="ARBA00046345"/>
    </source>
</evidence>
<dbReference type="RefSeq" id="WP_206559010.1">
    <property type="nucleotide sequence ID" value="NZ_JAFKCZ010000002.1"/>
</dbReference>
<dbReference type="AlphaFoldDB" id="A0A939DCL4"/>
<evidence type="ECO:0000259" key="5">
    <source>
        <dbReference type="SMART" id="SM00670"/>
    </source>
</evidence>
<reference evidence="6" key="1">
    <citation type="submission" date="2021-02" db="EMBL/GenBank/DDBJ databases">
        <title>PHA producing bacteria isolated from coastal sediment in Guangdong, Shenzhen.</title>
        <authorList>
            <person name="Zheng W."/>
            <person name="Yu S."/>
            <person name="Huang Y."/>
        </authorList>
    </citation>
    <scope>NUCLEOTIDE SEQUENCE</scope>
    <source>
        <strain evidence="6">TN14-10</strain>
    </source>
</reference>
<dbReference type="Gene3D" id="3.40.50.300">
    <property type="entry name" value="P-loop containing nucleotide triphosphate hydrolases"/>
    <property type="match status" value="1"/>
</dbReference>
<dbReference type="InterPro" id="IPR002716">
    <property type="entry name" value="PIN_dom"/>
</dbReference>
<evidence type="ECO:0000256" key="3">
    <source>
        <dbReference type="ARBA" id="ARBA00022840"/>
    </source>
</evidence>
<organism evidence="6 7">
    <name type="scientific">Parahaliea mediterranea</name>
    <dbReference type="NCBI Taxonomy" id="651086"/>
    <lineage>
        <taxon>Bacteria</taxon>
        <taxon>Pseudomonadati</taxon>
        <taxon>Pseudomonadota</taxon>
        <taxon>Gammaproteobacteria</taxon>
        <taxon>Cellvibrionales</taxon>
        <taxon>Halieaceae</taxon>
        <taxon>Parahaliea</taxon>
    </lineage>
</organism>
<dbReference type="InterPro" id="IPR003714">
    <property type="entry name" value="PhoH"/>
</dbReference>
<dbReference type="GO" id="GO:0005829">
    <property type="term" value="C:cytosol"/>
    <property type="evidence" value="ECO:0007669"/>
    <property type="project" value="TreeGrafter"/>
</dbReference>
<dbReference type="InterPro" id="IPR051451">
    <property type="entry name" value="PhoH2-like"/>
</dbReference>
<dbReference type="InterPro" id="IPR027417">
    <property type="entry name" value="P-loop_NTPase"/>
</dbReference>
<dbReference type="Gene3D" id="3.40.50.1010">
    <property type="entry name" value="5'-nuclease"/>
    <property type="match status" value="1"/>
</dbReference>
<accession>A0A939DCL4</accession>
<dbReference type="Proteomes" id="UP000664303">
    <property type="component" value="Unassembled WGS sequence"/>
</dbReference>
<evidence type="ECO:0000256" key="2">
    <source>
        <dbReference type="ARBA" id="ARBA00022741"/>
    </source>
</evidence>
<comment type="caution">
    <text evidence="6">The sequence shown here is derived from an EMBL/GenBank/DDBJ whole genome shotgun (WGS) entry which is preliminary data.</text>
</comment>
<dbReference type="CDD" id="cd09883">
    <property type="entry name" value="PIN_VapC_PhoHL-ATPase"/>
    <property type="match status" value="1"/>
</dbReference>
<dbReference type="SMART" id="SM00670">
    <property type="entry name" value="PINc"/>
    <property type="match status" value="1"/>
</dbReference>
<dbReference type="SUPFAM" id="SSF88723">
    <property type="entry name" value="PIN domain-like"/>
    <property type="match status" value="1"/>
</dbReference>
<dbReference type="Pfam" id="PF02562">
    <property type="entry name" value="PhoH"/>
    <property type="match status" value="1"/>
</dbReference>
<dbReference type="PANTHER" id="PTHR30473">
    <property type="entry name" value="PROTEIN PHOH"/>
    <property type="match status" value="1"/>
</dbReference>
<sequence>MESGSALRVEKPNLKPVVKKTYVLDTNVLLHDPTAIAAFKEHHVVIPMTVLEELDHIKDRRDKSVSREARIAIQMIDKVVDAATPQEIQEGVEVPGSCIEGEGTPGTLAIYPDQLLTDSSEVPFLDATQDQANDNRIINVALRLQAEQPKEFVCLVTKDINMRIKAKGSGLLHVEDYRRDRVLDDIDLLARGYEHIEGDFWAGIAEVDTLREGDCTLHRVPRKSLPQAYPNMFLFDDCEFMAFVKRIDSDHVYLRCDSRDNLMHKRFWGLTPRNLEQAMAMALLEDDNVDMTVMTGPAGSGKTLLALAYGLHAILEQKRYNKLIVARSTPPIAEDIGFLPGTEEEKMAPWLAAFDDNLEILHGADESCHGSIDYVKERANIQFKSLNFMRGRSFNNAYIIIDESQGLTQFQLKSVISRVGADSKIVVLGNLAQIDNKYISPLTSGLTYLVEKSKAYPHAGVMHVNGIVRSRLAAFAEENL</sequence>
<evidence type="ECO:0000313" key="6">
    <source>
        <dbReference type="EMBL" id="MBN7795564.1"/>
    </source>
</evidence>
<evidence type="ECO:0000256" key="1">
    <source>
        <dbReference type="ARBA" id="ARBA00010393"/>
    </source>
</evidence>
<dbReference type="Pfam" id="PF13638">
    <property type="entry name" value="PIN_4"/>
    <property type="match status" value="1"/>
</dbReference>
<dbReference type="GO" id="GO:0005524">
    <property type="term" value="F:ATP binding"/>
    <property type="evidence" value="ECO:0007669"/>
    <property type="project" value="UniProtKB-KW"/>
</dbReference>
<dbReference type="PANTHER" id="PTHR30473:SF2">
    <property type="entry name" value="PIN DOMAIN-CONTAINING PROTEIN"/>
    <property type="match status" value="1"/>
</dbReference>
<keyword evidence="2" id="KW-0547">Nucleotide-binding</keyword>
<comment type="similarity">
    <text evidence="4">In the N-terminal section; belongs to the PINc/VapC protein family.</text>
</comment>
<comment type="similarity">
    <text evidence="1">Belongs to the PhoH family.</text>
</comment>
<feature type="domain" description="PIN" evidence="5">
    <location>
        <begin position="20"/>
        <end position="164"/>
    </location>
</feature>
<keyword evidence="7" id="KW-1185">Reference proteome</keyword>
<dbReference type="SUPFAM" id="SSF52540">
    <property type="entry name" value="P-loop containing nucleoside triphosphate hydrolases"/>
    <property type="match status" value="1"/>
</dbReference>
<name>A0A939DCL4_9GAMM</name>
<dbReference type="EMBL" id="JAFKCZ010000002">
    <property type="protein sequence ID" value="MBN7795564.1"/>
    <property type="molecule type" value="Genomic_DNA"/>
</dbReference>
<dbReference type="InterPro" id="IPR029060">
    <property type="entry name" value="PIN-like_dom_sf"/>
</dbReference>
<gene>
    <name evidence="6" type="ORF">JYP50_03110</name>
</gene>
<keyword evidence="3" id="KW-0067">ATP-binding</keyword>
<evidence type="ECO:0000313" key="7">
    <source>
        <dbReference type="Proteomes" id="UP000664303"/>
    </source>
</evidence>
<protein>
    <submittedName>
        <fullName evidence="6">PhoH family protein</fullName>
    </submittedName>
</protein>
<proteinExistence type="inferred from homology"/>